<dbReference type="PANTHER" id="PTHR42946">
    <property type="entry name" value="PHOSPHOHEXOSE MUTASE"/>
    <property type="match status" value="1"/>
</dbReference>
<dbReference type="GO" id="GO:0005975">
    <property type="term" value="P:carbohydrate metabolic process"/>
    <property type="evidence" value="ECO:0007669"/>
    <property type="project" value="InterPro"/>
</dbReference>
<evidence type="ECO:0000256" key="4">
    <source>
        <dbReference type="ARBA" id="ARBA00022842"/>
    </source>
</evidence>
<organism evidence="9">
    <name type="scientific">marine metagenome</name>
    <dbReference type="NCBI Taxonomy" id="408172"/>
    <lineage>
        <taxon>unclassified sequences</taxon>
        <taxon>metagenomes</taxon>
        <taxon>ecological metagenomes</taxon>
    </lineage>
</organism>
<evidence type="ECO:0000256" key="5">
    <source>
        <dbReference type="ARBA" id="ARBA00023235"/>
    </source>
</evidence>
<evidence type="ECO:0008006" key="10">
    <source>
        <dbReference type="Google" id="ProtNLM"/>
    </source>
</evidence>
<dbReference type="AlphaFoldDB" id="A0A382Q221"/>
<dbReference type="SUPFAM" id="SSF53738">
    <property type="entry name" value="Phosphoglucomutase, first 3 domains"/>
    <property type="match status" value="2"/>
</dbReference>
<evidence type="ECO:0000259" key="6">
    <source>
        <dbReference type="Pfam" id="PF00408"/>
    </source>
</evidence>
<dbReference type="SUPFAM" id="SSF55957">
    <property type="entry name" value="Phosphoglucomutase, C-terminal domain"/>
    <property type="match status" value="1"/>
</dbReference>
<evidence type="ECO:0000256" key="2">
    <source>
        <dbReference type="ARBA" id="ARBA00022553"/>
    </source>
</evidence>
<feature type="domain" description="Alpha-D-phosphohexomutase alpha/beta/alpha" evidence="7">
    <location>
        <begin position="6"/>
        <end position="101"/>
    </location>
</feature>
<dbReference type="EMBL" id="UINC01110738">
    <property type="protein sequence ID" value="SVC78452.1"/>
    <property type="molecule type" value="Genomic_DNA"/>
</dbReference>
<dbReference type="InterPro" id="IPR005841">
    <property type="entry name" value="Alpha-D-phosphohexomutase_SF"/>
</dbReference>
<dbReference type="Pfam" id="PF02880">
    <property type="entry name" value="PGM_PMM_III"/>
    <property type="match status" value="1"/>
</dbReference>
<keyword evidence="2" id="KW-0597">Phosphoprotein</keyword>
<protein>
    <recommendedName>
        <fullName evidence="10">Phosphoglucosamine mutase</fullName>
    </recommendedName>
</protein>
<keyword evidence="5" id="KW-0413">Isomerase</keyword>
<dbReference type="InterPro" id="IPR036900">
    <property type="entry name" value="A-D-PHexomutase_C_sf"/>
</dbReference>
<dbReference type="Pfam" id="PF02879">
    <property type="entry name" value="PGM_PMM_II"/>
    <property type="match status" value="1"/>
</dbReference>
<feature type="domain" description="Alpha-D-phosphohexomutase alpha/beta/alpha" evidence="8">
    <location>
        <begin position="106"/>
        <end position="214"/>
    </location>
</feature>
<evidence type="ECO:0000256" key="1">
    <source>
        <dbReference type="ARBA" id="ARBA00001946"/>
    </source>
</evidence>
<dbReference type="GO" id="GO:0006048">
    <property type="term" value="P:UDP-N-acetylglucosamine biosynthetic process"/>
    <property type="evidence" value="ECO:0007669"/>
    <property type="project" value="TreeGrafter"/>
</dbReference>
<keyword evidence="3" id="KW-0479">Metal-binding</keyword>
<feature type="domain" description="Alpha-D-phosphohexomutase C-terminal" evidence="6">
    <location>
        <begin position="223"/>
        <end position="284"/>
    </location>
</feature>
<dbReference type="GO" id="GO:0046872">
    <property type="term" value="F:metal ion binding"/>
    <property type="evidence" value="ECO:0007669"/>
    <property type="project" value="UniProtKB-KW"/>
</dbReference>
<dbReference type="InterPro" id="IPR005845">
    <property type="entry name" value="A-D-PHexomutase_a/b/a-II"/>
</dbReference>
<dbReference type="Gene3D" id="3.40.120.10">
    <property type="entry name" value="Alpha-D-Glucose-1,6-Bisphosphate, subunit A, domain 3"/>
    <property type="match status" value="2"/>
</dbReference>
<dbReference type="InterPro" id="IPR016055">
    <property type="entry name" value="A-D-PHexomutase_a/b/a-I/II/III"/>
</dbReference>
<name>A0A382Q221_9ZZZZ</name>
<accession>A0A382Q221</accession>
<dbReference type="GO" id="GO:0004615">
    <property type="term" value="F:phosphomannomutase activity"/>
    <property type="evidence" value="ECO:0007669"/>
    <property type="project" value="TreeGrafter"/>
</dbReference>
<dbReference type="InterPro" id="IPR005843">
    <property type="entry name" value="A-D-PHexomutase_C"/>
</dbReference>
<keyword evidence="4" id="KW-0460">Magnesium</keyword>
<dbReference type="Gene3D" id="3.30.310.50">
    <property type="entry name" value="Alpha-D-phosphohexomutase, C-terminal domain"/>
    <property type="match status" value="1"/>
</dbReference>
<dbReference type="GO" id="GO:0005829">
    <property type="term" value="C:cytosol"/>
    <property type="evidence" value="ECO:0007669"/>
    <property type="project" value="TreeGrafter"/>
</dbReference>
<dbReference type="InterPro" id="IPR005846">
    <property type="entry name" value="A-D-PHexomutase_a/b/a-III"/>
</dbReference>
<sequence length="295" mass="31990">DAKGRYIEFCKSSSPNLDLSEVSLVLDCANGSAYSVAPKIFAELGAKVTPIAVEPDGININEKCGSTSPQLLQETVIATRSTMGIAFDGDGDRLLVVDNKGNILDGDDLLYTLVLSNITRKKEDFISTGVVGTLMTNKALEVFLKEQGIGFTRTDVGDKFVLEELIRKNWILGGEPSGHIICLDSTTTGDAIVAALSILDSIKDFEFDIHKILKPFKKFPQKLINLQIKSPQTVMMDTQVRQAVGDMESSLGSNGRVLIRPSGTEPLIRIMVEANNLELANNSALKLANLFSRLG</sequence>
<evidence type="ECO:0000313" key="9">
    <source>
        <dbReference type="EMBL" id="SVC78452.1"/>
    </source>
</evidence>
<dbReference type="GO" id="GO:0009252">
    <property type="term" value="P:peptidoglycan biosynthetic process"/>
    <property type="evidence" value="ECO:0007669"/>
    <property type="project" value="TreeGrafter"/>
</dbReference>
<evidence type="ECO:0000256" key="3">
    <source>
        <dbReference type="ARBA" id="ARBA00022723"/>
    </source>
</evidence>
<dbReference type="GO" id="GO:0008966">
    <property type="term" value="F:phosphoglucosamine mutase activity"/>
    <property type="evidence" value="ECO:0007669"/>
    <property type="project" value="TreeGrafter"/>
</dbReference>
<reference evidence="9" key="1">
    <citation type="submission" date="2018-05" db="EMBL/GenBank/DDBJ databases">
        <authorList>
            <person name="Lanie J.A."/>
            <person name="Ng W.-L."/>
            <person name="Kazmierczak K.M."/>
            <person name="Andrzejewski T.M."/>
            <person name="Davidsen T.M."/>
            <person name="Wayne K.J."/>
            <person name="Tettelin H."/>
            <person name="Glass J.I."/>
            <person name="Rusch D."/>
            <person name="Podicherti R."/>
            <person name="Tsui H.-C.T."/>
            <person name="Winkler M.E."/>
        </authorList>
    </citation>
    <scope>NUCLEOTIDE SEQUENCE</scope>
</reference>
<dbReference type="PRINTS" id="PR00509">
    <property type="entry name" value="PGMPMM"/>
</dbReference>
<comment type="cofactor">
    <cofactor evidence="1">
        <name>Mg(2+)</name>
        <dbReference type="ChEBI" id="CHEBI:18420"/>
    </cofactor>
</comment>
<dbReference type="InterPro" id="IPR050060">
    <property type="entry name" value="Phosphoglucosamine_mutase"/>
</dbReference>
<proteinExistence type="predicted"/>
<evidence type="ECO:0000259" key="8">
    <source>
        <dbReference type="Pfam" id="PF02880"/>
    </source>
</evidence>
<feature type="non-terminal residue" evidence="9">
    <location>
        <position position="1"/>
    </location>
</feature>
<evidence type="ECO:0000259" key="7">
    <source>
        <dbReference type="Pfam" id="PF02879"/>
    </source>
</evidence>
<dbReference type="Pfam" id="PF00408">
    <property type="entry name" value="PGM_PMM_IV"/>
    <property type="match status" value="1"/>
</dbReference>
<dbReference type="FunFam" id="3.40.120.10:FF:000003">
    <property type="entry name" value="Phosphoglucosamine mutase"/>
    <property type="match status" value="1"/>
</dbReference>
<dbReference type="PANTHER" id="PTHR42946:SF1">
    <property type="entry name" value="PHOSPHOGLUCOMUTASE (ALPHA-D-GLUCOSE-1,6-BISPHOSPHATE-DEPENDENT)"/>
    <property type="match status" value="1"/>
</dbReference>
<gene>
    <name evidence="9" type="ORF">METZ01_LOCUS331306</name>
</gene>
<dbReference type="FunFam" id="3.30.310.50:FF:000001">
    <property type="entry name" value="Phosphoglucosamine mutase"/>
    <property type="match status" value="1"/>
</dbReference>